<sequence length="69" mass="7663">MPKPQQQRHPPAALRPPGRATRRRSAQPPRVVVETRASRQLPFVAHACSIQDRSGEPRACTAQLRSRSG</sequence>
<dbReference type="AlphaFoldDB" id="A0A1D6LF40"/>
<gene>
    <name evidence="1" type="ORF">ZEAMMB73_Zm00001d035238</name>
</gene>
<evidence type="ECO:0000313" key="1">
    <source>
        <dbReference type="EMBL" id="AQK78560.1"/>
    </source>
</evidence>
<accession>A0A1D6LF40</accession>
<reference evidence="1" key="1">
    <citation type="submission" date="2015-12" db="EMBL/GenBank/DDBJ databases">
        <title>Update maize B73 reference genome by single molecule sequencing technologies.</title>
        <authorList>
            <consortium name="Maize Genome Sequencing Project"/>
            <person name="Ware D."/>
        </authorList>
    </citation>
    <scope>NUCLEOTIDE SEQUENCE</scope>
    <source>
        <tissue evidence="1">Seedling</tissue>
    </source>
</reference>
<dbReference type="InParanoid" id="A0A1D6LF40"/>
<name>A0A1D6LF40_MAIZE</name>
<organism evidence="1">
    <name type="scientific">Zea mays</name>
    <name type="common">Maize</name>
    <dbReference type="NCBI Taxonomy" id="4577"/>
    <lineage>
        <taxon>Eukaryota</taxon>
        <taxon>Viridiplantae</taxon>
        <taxon>Streptophyta</taxon>
        <taxon>Embryophyta</taxon>
        <taxon>Tracheophyta</taxon>
        <taxon>Spermatophyta</taxon>
        <taxon>Magnoliopsida</taxon>
        <taxon>Liliopsida</taxon>
        <taxon>Poales</taxon>
        <taxon>Poaceae</taxon>
        <taxon>PACMAD clade</taxon>
        <taxon>Panicoideae</taxon>
        <taxon>Andropogonodae</taxon>
        <taxon>Andropogoneae</taxon>
        <taxon>Tripsacinae</taxon>
        <taxon>Zea</taxon>
    </lineage>
</organism>
<dbReference type="EMBL" id="CM000782">
    <property type="protein sequence ID" value="AQK78560.1"/>
    <property type="molecule type" value="Genomic_DNA"/>
</dbReference>
<protein>
    <submittedName>
        <fullName evidence="1">Uncharacterized protein</fullName>
    </submittedName>
</protein>
<proteinExistence type="predicted"/>